<dbReference type="AlphaFoldDB" id="A0A811JUM3"/>
<evidence type="ECO:0008006" key="3">
    <source>
        <dbReference type="Google" id="ProtNLM"/>
    </source>
</evidence>
<dbReference type="SUPFAM" id="SSF50630">
    <property type="entry name" value="Acid proteases"/>
    <property type="match status" value="1"/>
</dbReference>
<dbReference type="InterPro" id="IPR021109">
    <property type="entry name" value="Peptidase_aspartic_dom_sf"/>
</dbReference>
<dbReference type="EMBL" id="CAJFDH010000001">
    <property type="protein sequence ID" value="CAD5207009.1"/>
    <property type="molecule type" value="Genomic_DNA"/>
</dbReference>
<keyword evidence="2" id="KW-1185">Reference proteome</keyword>
<evidence type="ECO:0000313" key="2">
    <source>
        <dbReference type="Proteomes" id="UP000614601"/>
    </source>
</evidence>
<dbReference type="Proteomes" id="UP000614601">
    <property type="component" value="Unassembled WGS sequence"/>
</dbReference>
<evidence type="ECO:0000313" key="1">
    <source>
        <dbReference type="EMBL" id="CAD5207009.1"/>
    </source>
</evidence>
<name>A0A811JUM3_9BILA</name>
<organism evidence="1 2">
    <name type="scientific">Bursaphelenchus okinawaensis</name>
    <dbReference type="NCBI Taxonomy" id="465554"/>
    <lineage>
        <taxon>Eukaryota</taxon>
        <taxon>Metazoa</taxon>
        <taxon>Ecdysozoa</taxon>
        <taxon>Nematoda</taxon>
        <taxon>Chromadorea</taxon>
        <taxon>Rhabditida</taxon>
        <taxon>Tylenchina</taxon>
        <taxon>Tylenchomorpha</taxon>
        <taxon>Aphelenchoidea</taxon>
        <taxon>Aphelenchoididae</taxon>
        <taxon>Bursaphelenchus</taxon>
    </lineage>
</organism>
<sequence>MLHLSDHLNTFTNAYNFRATGGIPTQFAYNDYTFDNVAEWTGRQYYDKVQVGNLVFQSTIGVVEKSKVTVVTEHSGYLALGMADNALIKPIMNYSTQPRITIQEGIYYLKKNGTDQIPLLADLEGTITFGEYRGKECGTFKEYKTITDGFWVVLANVKIGEKEYNGQIVALNVGKPTLVPMEVYNDIKKEYASKEDMPDITITIEDDEYKMTPDQYAEYDEEVNFSLEKL</sequence>
<dbReference type="Proteomes" id="UP000783686">
    <property type="component" value="Unassembled WGS sequence"/>
</dbReference>
<proteinExistence type="predicted"/>
<gene>
    <name evidence="1" type="ORF">BOKJ2_LOCUS1693</name>
</gene>
<dbReference type="Gene3D" id="2.40.70.10">
    <property type="entry name" value="Acid Proteases"/>
    <property type="match status" value="1"/>
</dbReference>
<dbReference type="EMBL" id="CAJFCW020000001">
    <property type="protein sequence ID" value="CAG9084011.1"/>
    <property type="molecule type" value="Genomic_DNA"/>
</dbReference>
<protein>
    <recommendedName>
        <fullName evidence="3">Peptidase A1 domain-containing protein</fullName>
    </recommendedName>
</protein>
<reference evidence="1" key="1">
    <citation type="submission" date="2020-09" db="EMBL/GenBank/DDBJ databases">
        <authorList>
            <person name="Kikuchi T."/>
        </authorList>
    </citation>
    <scope>NUCLEOTIDE SEQUENCE</scope>
    <source>
        <strain evidence="1">SH1</strain>
    </source>
</reference>
<accession>A0A811JUM3</accession>
<comment type="caution">
    <text evidence="1">The sequence shown here is derived from an EMBL/GenBank/DDBJ whole genome shotgun (WGS) entry which is preliminary data.</text>
</comment>